<proteinExistence type="predicted"/>
<accession>A0ABU6R6U2</accession>
<name>A0ABU6R6U2_9FABA</name>
<keyword evidence="1" id="KW-0472">Membrane</keyword>
<gene>
    <name evidence="2" type="ORF">PIB30_009608</name>
</gene>
<evidence type="ECO:0008006" key="4">
    <source>
        <dbReference type="Google" id="ProtNLM"/>
    </source>
</evidence>
<evidence type="ECO:0000256" key="1">
    <source>
        <dbReference type="SAM" id="Phobius"/>
    </source>
</evidence>
<sequence>MKQVVSSSPAMAFAGEFSEGAFMVGAAWGPSVWRGCVRHDCYKLGVWVGAAFRVLEKTRMAPGRVTVPRSEEMMMFRLSVMMCRCPAFVPFLAVTNVVLLVVVVAATMGKESVEDW</sequence>
<evidence type="ECO:0000313" key="2">
    <source>
        <dbReference type="EMBL" id="MED6119209.1"/>
    </source>
</evidence>
<organism evidence="2 3">
    <name type="scientific">Stylosanthes scabra</name>
    <dbReference type="NCBI Taxonomy" id="79078"/>
    <lineage>
        <taxon>Eukaryota</taxon>
        <taxon>Viridiplantae</taxon>
        <taxon>Streptophyta</taxon>
        <taxon>Embryophyta</taxon>
        <taxon>Tracheophyta</taxon>
        <taxon>Spermatophyta</taxon>
        <taxon>Magnoliopsida</taxon>
        <taxon>eudicotyledons</taxon>
        <taxon>Gunneridae</taxon>
        <taxon>Pentapetalae</taxon>
        <taxon>rosids</taxon>
        <taxon>fabids</taxon>
        <taxon>Fabales</taxon>
        <taxon>Fabaceae</taxon>
        <taxon>Papilionoideae</taxon>
        <taxon>50 kb inversion clade</taxon>
        <taxon>dalbergioids sensu lato</taxon>
        <taxon>Dalbergieae</taxon>
        <taxon>Pterocarpus clade</taxon>
        <taxon>Stylosanthes</taxon>
    </lineage>
</organism>
<keyword evidence="1" id="KW-0812">Transmembrane</keyword>
<protein>
    <recommendedName>
        <fullName evidence="4">Transmembrane protein</fullName>
    </recommendedName>
</protein>
<dbReference type="Proteomes" id="UP001341840">
    <property type="component" value="Unassembled WGS sequence"/>
</dbReference>
<feature type="transmembrane region" description="Helical" evidence="1">
    <location>
        <begin position="87"/>
        <end position="108"/>
    </location>
</feature>
<dbReference type="EMBL" id="JASCZI010030230">
    <property type="protein sequence ID" value="MED6119209.1"/>
    <property type="molecule type" value="Genomic_DNA"/>
</dbReference>
<comment type="caution">
    <text evidence="2">The sequence shown here is derived from an EMBL/GenBank/DDBJ whole genome shotgun (WGS) entry which is preliminary data.</text>
</comment>
<evidence type="ECO:0000313" key="3">
    <source>
        <dbReference type="Proteomes" id="UP001341840"/>
    </source>
</evidence>
<keyword evidence="1" id="KW-1133">Transmembrane helix</keyword>
<reference evidence="2 3" key="1">
    <citation type="journal article" date="2023" name="Plants (Basel)">
        <title>Bridging the Gap: Combining Genomics and Transcriptomics Approaches to Understand Stylosanthes scabra, an Orphan Legume from the Brazilian Caatinga.</title>
        <authorList>
            <person name="Ferreira-Neto J.R.C."/>
            <person name="da Silva M.D."/>
            <person name="Binneck E."/>
            <person name="de Melo N.F."/>
            <person name="da Silva R.H."/>
            <person name="de Melo A.L.T.M."/>
            <person name="Pandolfi V."/>
            <person name="Bustamante F.O."/>
            <person name="Brasileiro-Vidal A.C."/>
            <person name="Benko-Iseppon A.M."/>
        </authorList>
    </citation>
    <scope>NUCLEOTIDE SEQUENCE [LARGE SCALE GENOMIC DNA]</scope>
    <source>
        <tissue evidence="2">Leaves</tissue>
    </source>
</reference>
<keyword evidence="3" id="KW-1185">Reference proteome</keyword>
<feature type="non-terminal residue" evidence="2">
    <location>
        <position position="116"/>
    </location>
</feature>